<comment type="similarity">
    <text evidence="1">Belongs to the class-I aminoacyl-tRNA synthetase family.</text>
</comment>
<dbReference type="EC" id="6.1.1.2" evidence="2"/>
<dbReference type="GO" id="GO:0004830">
    <property type="term" value="F:tryptophan-tRNA ligase activity"/>
    <property type="evidence" value="ECO:0007669"/>
    <property type="project" value="UniProtKB-EC"/>
</dbReference>
<evidence type="ECO:0000313" key="10">
    <source>
        <dbReference type="EMBL" id="KUG20072.1"/>
    </source>
</evidence>
<evidence type="ECO:0000256" key="9">
    <source>
        <dbReference type="ARBA" id="ARBA00030268"/>
    </source>
</evidence>
<dbReference type="EMBL" id="LNQE01001230">
    <property type="protein sequence ID" value="KUG20072.1"/>
    <property type="molecule type" value="Genomic_DNA"/>
</dbReference>
<dbReference type="Gene3D" id="1.10.240.10">
    <property type="entry name" value="Tyrosyl-Transfer RNA Synthetase"/>
    <property type="match status" value="1"/>
</dbReference>
<keyword evidence="8 10" id="KW-0030">Aminoacyl-tRNA synthetase</keyword>
<evidence type="ECO:0000256" key="6">
    <source>
        <dbReference type="ARBA" id="ARBA00022840"/>
    </source>
</evidence>
<evidence type="ECO:0000256" key="2">
    <source>
        <dbReference type="ARBA" id="ARBA00013161"/>
    </source>
</evidence>
<sequence length="422" mass="47257">MSVVVMHSEMSPWANNHAVDIDRTFADFGIEPIGPVAERLPEIPPFISRKIVVGHRDYGLIADAIRNRTRFHVLTGFMPSGLPHLGHLMVMKEVVWHVEQGGCGYVAVADREAHAVRGISWEKCREYGKQYLQCLYALGFSGKTYFQSRNERVKDLAFESSIKVNFSDLQAIYGFGQDTSLGHAMSVITQVADILFPQLDAGPAPTIVPVGLDQDPHLRLTRDVAYKFRMFTVEDRGSHISARSKNAPEEALAAVHRAFPGSKKYEGHVDIPGAEYDRVQEVVRAIEIGHGGFGFFPPSSTYHIFMPGLQGGKMSSSIPESLFGFYEPDAAVKKKIMAALTGGRMTLDEQRRLGGEPDRCPVFLLNLFHMATDDAELAEIRRRCVQGELTCGQCKKETLERVRTFLREFREKMDEAEHLVEE</sequence>
<dbReference type="AlphaFoldDB" id="A0A0W8FGP5"/>
<accession>A0A0W8FGP5</accession>
<evidence type="ECO:0000256" key="7">
    <source>
        <dbReference type="ARBA" id="ARBA00022917"/>
    </source>
</evidence>
<evidence type="ECO:0000256" key="4">
    <source>
        <dbReference type="ARBA" id="ARBA00022598"/>
    </source>
</evidence>
<organism evidence="10">
    <name type="scientific">hydrocarbon metagenome</name>
    <dbReference type="NCBI Taxonomy" id="938273"/>
    <lineage>
        <taxon>unclassified sequences</taxon>
        <taxon>metagenomes</taxon>
        <taxon>ecological metagenomes</taxon>
    </lineage>
</organism>
<dbReference type="GO" id="GO:0005524">
    <property type="term" value="F:ATP binding"/>
    <property type="evidence" value="ECO:0007669"/>
    <property type="project" value="UniProtKB-KW"/>
</dbReference>
<evidence type="ECO:0000256" key="3">
    <source>
        <dbReference type="ARBA" id="ARBA00022490"/>
    </source>
</evidence>
<dbReference type="Pfam" id="PF00579">
    <property type="entry name" value="tRNA-synt_1b"/>
    <property type="match status" value="2"/>
</dbReference>
<evidence type="ECO:0000256" key="1">
    <source>
        <dbReference type="ARBA" id="ARBA00005594"/>
    </source>
</evidence>
<dbReference type="InterPro" id="IPR002305">
    <property type="entry name" value="aa-tRNA-synth_Ic"/>
</dbReference>
<dbReference type="PRINTS" id="PR01039">
    <property type="entry name" value="TRNASYNTHTRP"/>
</dbReference>
<keyword evidence="7" id="KW-0648">Protein biosynthesis</keyword>
<dbReference type="SUPFAM" id="SSF52374">
    <property type="entry name" value="Nucleotidylyl transferase"/>
    <property type="match status" value="1"/>
</dbReference>
<proteinExistence type="inferred from homology"/>
<dbReference type="InterPro" id="IPR001412">
    <property type="entry name" value="aa-tRNA-synth_I_CS"/>
</dbReference>
<keyword evidence="3" id="KW-0963">Cytoplasm</keyword>
<keyword evidence="4 10" id="KW-0436">Ligase</keyword>
<protein>
    <recommendedName>
        <fullName evidence="2">tryptophan--tRNA ligase</fullName>
        <ecNumber evidence="2">6.1.1.2</ecNumber>
    </recommendedName>
    <alternativeName>
        <fullName evidence="9">Tryptophanyl-tRNA synthetase</fullName>
    </alternativeName>
</protein>
<keyword evidence="5" id="KW-0547">Nucleotide-binding</keyword>
<dbReference type="PANTHER" id="PTHR10055:SF5">
    <property type="entry name" value="TRYPTOPHAN--TRNA LIGASE"/>
    <property type="match status" value="1"/>
</dbReference>
<dbReference type="FunFam" id="3.40.50.620:FF:000207">
    <property type="entry name" value="Tryptophan--tRNA ligase"/>
    <property type="match status" value="1"/>
</dbReference>
<keyword evidence="6" id="KW-0067">ATP-binding</keyword>
<dbReference type="InterPro" id="IPR002306">
    <property type="entry name" value="Trp-tRNA-ligase"/>
</dbReference>
<reference evidence="10" key="1">
    <citation type="journal article" date="2015" name="Proc. Natl. Acad. Sci. U.S.A.">
        <title>Networks of energetic and metabolic interactions define dynamics in microbial communities.</title>
        <authorList>
            <person name="Embree M."/>
            <person name="Liu J.K."/>
            <person name="Al-Bassam M.M."/>
            <person name="Zengler K."/>
        </authorList>
    </citation>
    <scope>NUCLEOTIDE SEQUENCE</scope>
</reference>
<evidence type="ECO:0000256" key="5">
    <source>
        <dbReference type="ARBA" id="ARBA00022741"/>
    </source>
</evidence>
<comment type="caution">
    <text evidence="10">The sequence shown here is derived from an EMBL/GenBank/DDBJ whole genome shotgun (WGS) entry which is preliminary data.</text>
</comment>
<dbReference type="NCBIfam" id="NF008926">
    <property type="entry name" value="PRK12285.1-3"/>
    <property type="match status" value="1"/>
</dbReference>
<dbReference type="PANTHER" id="PTHR10055">
    <property type="entry name" value="TRYPTOPHANYL-TRNA SYNTHETASE"/>
    <property type="match status" value="1"/>
</dbReference>
<name>A0A0W8FGP5_9ZZZZ</name>
<dbReference type="InterPro" id="IPR014729">
    <property type="entry name" value="Rossmann-like_a/b/a_fold"/>
</dbReference>
<dbReference type="GO" id="GO:0006436">
    <property type="term" value="P:tryptophanyl-tRNA aminoacylation"/>
    <property type="evidence" value="ECO:0007669"/>
    <property type="project" value="InterPro"/>
</dbReference>
<dbReference type="PROSITE" id="PS00178">
    <property type="entry name" value="AA_TRNA_LIGASE_I"/>
    <property type="match status" value="1"/>
</dbReference>
<gene>
    <name evidence="10" type="ORF">ASZ90_010201</name>
</gene>
<dbReference type="GO" id="GO:0005737">
    <property type="term" value="C:cytoplasm"/>
    <property type="evidence" value="ECO:0007669"/>
    <property type="project" value="TreeGrafter"/>
</dbReference>
<evidence type="ECO:0000256" key="8">
    <source>
        <dbReference type="ARBA" id="ARBA00023146"/>
    </source>
</evidence>
<dbReference type="Gene3D" id="3.40.50.620">
    <property type="entry name" value="HUPs"/>
    <property type="match status" value="1"/>
</dbReference>